<evidence type="ECO:0000256" key="4">
    <source>
        <dbReference type="ARBA" id="ARBA00022553"/>
    </source>
</evidence>
<dbReference type="Gene3D" id="1.10.287.130">
    <property type="match status" value="1"/>
</dbReference>
<dbReference type="InterPro" id="IPR003661">
    <property type="entry name" value="HisK_dim/P_dom"/>
</dbReference>
<keyword evidence="7 14" id="KW-0418">Kinase</keyword>
<evidence type="ECO:0000256" key="11">
    <source>
        <dbReference type="SAM" id="MobiDB-lite"/>
    </source>
</evidence>
<dbReference type="InterPro" id="IPR036890">
    <property type="entry name" value="HATPase_C_sf"/>
</dbReference>
<dbReference type="Proteomes" id="UP000270343">
    <property type="component" value="Unassembled WGS sequence"/>
</dbReference>
<comment type="caution">
    <text evidence="14">The sequence shown here is derived from an EMBL/GenBank/DDBJ whole genome shotgun (WGS) entry which is preliminary data.</text>
</comment>
<dbReference type="InterPro" id="IPR005467">
    <property type="entry name" value="His_kinase_dom"/>
</dbReference>
<dbReference type="SMART" id="SM00387">
    <property type="entry name" value="HATPase_c"/>
    <property type="match status" value="1"/>
</dbReference>
<dbReference type="SUPFAM" id="SSF47384">
    <property type="entry name" value="Homodimeric domain of signal transducing histidine kinase"/>
    <property type="match status" value="1"/>
</dbReference>
<evidence type="ECO:0000259" key="12">
    <source>
        <dbReference type="PROSITE" id="PS50109"/>
    </source>
</evidence>
<keyword evidence="9" id="KW-0902">Two-component regulatory system</keyword>
<evidence type="ECO:0000256" key="3">
    <source>
        <dbReference type="ARBA" id="ARBA00012438"/>
    </source>
</evidence>
<reference evidence="14 15" key="1">
    <citation type="journal article" date="2015" name="Antonie Van Leeuwenhoek">
        <title>Streptomyces klenkii sp. nov., isolated from deep marine sediment.</title>
        <authorList>
            <person name="Veyisoglu A."/>
            <person name="Sahin N."/>
        </authorList>
    </citation>
    <scope>NUCLEOTIDE SEQUENCE [LARGE SCALE GENOMIC DNA]</scope>
    <source>
        <strain evidence="14 15">KCTC 29202</strain>
    </source>
</reference>
<feature type="domain" description="Histidine kinase" evidence="12">
    <location>
        <begin position="274"/>
        <end position="484"/>
    </location>
</feature>
<keyword evidence="8" id="KW-1133">Transmembrane helix</keyword>
<dbReference type="Pfam" id="PF00512">
    <property type="entry name" value="HisKA"/>
    <property type="match status" value="1"/>
</dbReference>
<dbReference type="CDD" id="cd00075">
    <property type="entry name" value="HATPase"/>
    <property type="match status" value="1"/>
</dbReference>
<dbReference type="SMART" id="SM00388">
    <property type="entry name" value="HisKA"/>
    <property type="match status" value="1"/>
</dbReference>
<protein>
    <recommendedName>
        <fullName evidence="3">histidine kinase</fullName>
        <ecNumber evidence="3">2.7.13.3</ecNumber>
    </recommendedName>
</protein>
<accession>A0A3B0B0M0</accession>
<feature type="domain" description="HAMP" evidence="13">
    <location>
        <begin position="213"/>
        <end position="266"/>
    </location>
</feature>
<dbReference type="PRINTS" id="PR00344">
    <property type="entry name" value="BCTRLSENSOR"/>
</dbReference>
<keyword evidence="5" id="KW-0808">Transferase</keyword>
<dbReference type="GO" id="GO:0000155">
    <property type="term" value="F:phosphorelay sensor kinase activity"/>
    <property type="evidence" value="ECO:0007669"/>
    <property type="project" value="InterPro"/>
</dbReference>
<dbReference type="InterPro" id="IPR003594">
    <property type="entry name" value="HATPase_dom"/>
</dbReference>
<keyword evidence="6" id="KW-0812">Transmembrane</keyword>
<comment type="subcellular location">
    <subcellularLocation>
        <location evidence="2">Cell membrane</location>
    </subcellularLocation>
</comment>
<dbReference type="PROSITE" id="PS50109">
    <property type="entry name" value="HIS_KIN"/>
    <property type="match status" value="1"/>
</dbReference>
<evidence type="ECO:0000256" key="7">
    <source>
        <dbReference type="ARBA" id="ARBA00022777"/>
    </source>
</evidence>
<evidence type="ECO:0000256" key="8">
    <source>
        <dbReference type="ARBA" id="ARBA00022989"/>
    </source>
</evidence>
<dbReference type="OrthoDB" id="3849995at2"/>
<evidence type="ECO:0000259" key="13">
    <source>
        <dbReference type="PROSITE" id="PS50885"/>
    </source>
</evidence>
<dbReference type="InterPro" id="IPR003660">
    <property type="entry name" value="HAMP_dom"/>
</dbReference>
<feature type="region of interest" description="Disordered" evidence="11">
    <location>
        <begin position="431"/>
        <end position="450"/>
    </location>
</feature>
<keyword evidence="4" id="KW-0597">Phosphoprotein</keyword>
<evidence type="ECO:0000256" key="5">
    <source>
        <dbReference type="ARBA" id="ARBA00022679"/>
    </source>
</evidence>
<dbReference type="InterPro" id="IPR036097">
    <property type="entry name" value="HisK_dim/P_sf"/>
</dbReference>
<evidence type="ECO:0000256" key="10">
    <source>
        <dbReference type="ARBA" id="ARBA00023136"/>
    </source>
</evidence>
<comment type="catalytic activity">
    <reaction evidence="1">
        <text>ATP + protein L-histidine = ADP + protein N-phospho-L-histidine.</text>
        <dbReference type="EC" id="2.7.13.3"/>
    </reaction>
</comment>
<name>A0A3B0B0M0_9ACTN</name>
<dbReference type="EC" id="2.7.13.3" evidence="3"/>
<dbReference type="EMBL" id="RBAM01000010">
    <property type="protein sequence ID" value="RKN65934.1"/>
    <property type="molecule type" value="Genomic_DNA"/>
</dbReference>
<dbReference type="PANTHER" id="PTHR45436">
    <property type="entry name" value="SENSOR HISTIDINE KINASE YKOH"/>
    <property type="match status" value="1"/>
</dbReference>
<dbReference type="PROSITE" id="PS50885">
    <property type="entry name" value="HAMP"/>
    <property type="match status" value="1"/>
</dbReference>
<dbReference type="SUPFAM" id="SSF55874">
    <property type="entry name" value="ATPase domain of HSP90 chaperone/DNA topoisomerase II/histidine kinase"/>
    <property type="match status" value="1"/>
</dbReference>
<dbReference type="Gene3D" id="3.30.565.10">
    <property type="entry name" value="Histidine kinase-like ATPase, C-terminal domain"/>
    <property type="match status" value="1"/>
</dbReference>
<evidence type="ECO:0000256" key="1">
    <source>
        <dbReference type="ARBA" id="ARBA00000085"/>
    </source>
</evidence>
<evidence type="ECO:0000256" key="6">
    <source>
        <dbReference type="ARBA" id="ARBA00022692"/>
    </source>
</evidence>
<dbReference type="InterPro" id="IPR004358">
    <property type="entry name" value="Sig_transdc_His_kin-like_C"/>
</dbReference>
<sequence length="484" mass="51356">MKAIRQAMWPCTLRGRFSLRSRLSLRGRLSLVALATATLVMVVLTVVFNAVVRDHLQQQADDELRTRAEAVATTVDTRSDPVRVRETADDALLDTNVWIYAGPRLLEHPVSAPADGTLTTVAAGLAARVTSRCTTFEGQGEGVGEGADNSPVRLCSRPVGEATPPRTAPGAVVVTALDLAPYRASADTMLLASLALGTAVLACTYVLTRLAVGRALHPVQVMTGQATRWSAAASDERFGSTARPAELAQLGASLDGLLDRIRAVLRHEQLLTGELSHELRTPLTRITTELDWWRARPRSAEETRAMHARLTDAAQCMRTICDTLLDDARDSTRTVPGTASVLPVLRNLTAGAPVHGTTTVTAAVTVICPETLTTGVPAVLLERIVSPLLDNALRYARSRVLISARQQPDGSVRIKVADDGPGVPDSFTGGLFQPGRRADPGDGHGGAGLGLPLARRLARSADGDVRHDARHTPGAAFVVSLPAA</sequence>
<dbReference type="GO" id="GO:0005886">
    <property type="term" value="C:plasma membrane"/>
    <property type="evidence" value="ECO:0007669"/>
    <property type="project" value="UniProtKB-SubCell"/>
</dbReference>
<keyword evidence="10" id="KW-0472">Membrane</keyword>
<keyword evidence="15" id="KW-1185">Reference proteome</keyword>
<organism evidence="14 15">
    <name type="scientific">Streptomyces klenkii</name>
    <dbReference type="NCBI Taxonomy" id="1420899"/>
    <lineage>
        <taxon>Bacteria</taxon>
        <taxon>Bacillati</taxon>
        <taxon>Actinomycetota</taxon>
        <taxon>Actinomycetes</taxon>
        <taxon>Kitasatosporales</taxon>
        <taxon>Streptomycetaceae</taxon>
        <taxon>Streptomyces</taxon>
    </lineage>
</organism>
<evidence type="ECO:0000256" key="9">
    <source>
        <dbReference type="ARBA" id="ARBA00023012"/>
    </source>
</evidence>
<dbReference type="AlphaFoldDB" id="A0A3B0B0M0"/>
<evidence type="ECO:0000313" key="15">
    <source>
        <dbReference type="Proteomes" id="UP000270343"/>
    </source>
</evidence>
<gene>
    <name evidence="14" type="ORF">D7231_24305</name>
</gene>
<proteinExistence type="predicted"/>
<evidence type="ECO:0000313" key="14">
    <source>
        <dbReference type="EMBL" id="RKN65934.1"/>
    </source>
</evidence>
<dbReference type="Pfam" id="PF02518">
    <property type="entry name" value="HATPase_c"/>
    <property type="match status" value="1"/>
</dbReference>
<dbReference type="CDD" id="cd00082">
    <property type="entry name" value="HisKA"/>
    <property type="match status" value="1"/>
</dbReference>
<dbReference type="PANTHER" id="PTHR45436:SF5">
    <property type="entry name" value="SENSOR HISTIDINE KINASE TRCS"/>
    <property type="match status" value="1"/>
</dbReference>
<evidence type="ECO:0000256" key="2">
    <source>
        <dbReference type="ARBA" id="ARBA00004236"/>
    </source>
</evidence>
<dbReference type="InterPro" id="IPR050428">
    <property type="entry name" value="TCS_sensor_his_kinase"/>
</dbReference>